<evidence type="ECO:0000313" key="1">
    <source>
        <dbReference type="EMBL" id="ANU37953.1"/>
    </source>
</evidence>
<dbReference type="STRING" id="45658.VSVS12_00082"/>
<dbReference type="EMBL" id="CP016414">
    <property type="protein sequence ID" value="ANU37953.1"/>
    <property type="molecule type" value="Genomic_DNA"/>
</dbReference>
<dbReference type="RefSeq" id="WP_065431049.1">
    <property type="nucleotide sequence ID" value="NZ_CP016307.1"/>
</dbReference>
<dbReference type="AlphaFoldDB" id="A0A1B1NJR5"/>
<keyword evidence="2" id="KW-1185">Reference proteome</keyword>
<dbReference type="Proteomes" id="UP000092528">
    <property type="component" value="Chromosome 1"/>
</dbReference>
<sequence>MNKVSLLTASITLALAGCGGSDDDSSSSNSGVTITGFDGYFENAVVFIDDNNNGAWDISEKALGLTDKKGQLNVGTTKPDGILALQVLNGDGTFNSHLAANELTTNLFTVDSDFPGQPVEHNLVFRSPNSSDVISPITDLVAIEMANNGALSEDEAITEVSKALNGGVEDDNFNPYTDFVSGNDADSSLHKKAQILTASKAQNESAYNTGTKAKEIADEAKQVVDTLTEDQLKDPSFVTPVDGDTSVIEVPTYKTTVNAEVYEQIQESLDNLELELGTLGSPDYFLKIDLSKLFNDKDTNIESGLIKIDSSSLVGSNIEAVYHYNETFELNIGVSPTKSIAKAGEFKINVFVGNSTHTNSTRAIFTLNVDKGEAIEPEVKGDLELLQSKIASWSLTAGTEITAQDAFTISYSDLFDGNNLEIIGSSSLESNGLSLTKDENNQEFLLTGTPQKSSADFGIDFKIWITATDTINGLSKKITLDVPEIKEKQLNPLEEKDLFFIETPDWDSSETLSHCVSFRLEDGNFYLGDENYSASLTSSCAPVSSASSGTYTIDGDIITILENGEDPMTLEIKHTSEQGESTRFMVQSIEQRTNSDNYISMFEAINDRQETENRINQSSIDDWDDLSQVTTLKIYDDFVELHITAQMKNEDDTGTGIADADLYFENMNGDITCDDLQASFDGFSFGDVSSYECYDKEDTLNGVTRKYATYDFDFNEHFANPSTHRVYMIGLTDADPTFNMNITFDGDSSYE</sequence>
<gene>
    <name evidence="1" type="ORF">VSVS05_02899</name>
</gene>
<reference evidence="1 2" key="1">
    <citation type="submission" date="2016-07" db="EMBL/GenBank/DDBJ databases">
        <title>Genome sequencing of Vibrio scophthalmi strain VS-05, an isolated from Paralichthys olivaceus.</title>
        <authorList>
            <person name="Han H.-J."/>
        </authorList>
    </citation>
    <scope>NUCLEOTIDE SEQUENCE [LARGE SCALE GENOMIC DNA]</scope>
    <source>
        <strain evidence="1 2">VS-05</strain>
    </source>
</reference>
<dbReference type="KEGG" id="vsc:VSVS12_00082"/>
<dbReference type="PATRIC" id="fig|45658.6.peg.76"/>
<protein>
    <submittedName>
        <fullName evidence="1">Uncharacterized protein</fullName>
    </submittedName>
</protein>
<name>A0A1B1NJR5_9VIBR</name>
<proteinExistence type="predicted"/>
<organism evidence="1 2">
    <name type="scientific">Vibrio scophthalmi</name>
    <dbReference type="NCBI Taxonomy" id="45658"/>
    <lineage>
        <taxon>Bacteria</taxon>
        <taxon>Pseudomonadati</taxon>
        <taxon>Pseudomonadota</taxon>
        <taxon>Gammaproteobacteria</taxon>
        <taxon>Vibrionales</taxon>
        <taxon>Vibrionaceae</taxon>
        <taxon>Vibrio</taxon>
    </lineage>
</organism>
<dbReference type="GeneID" id="96872071"/>
<dbReference type="PROSITE" id="PS51257">
    <property type="entry name" value="PROKAR_LIPOPROTEIN"/>
    <property type="match status" value="1"/>
</dbReference>
<evidence type="ECO:0000313" key="2">
    <source>
        <dbReference type="Proteomes" id="UP000092528"/>
    </source>
</evidence>
<accession>A0A1B1NJR5</accession>